<dbReference type="Pfam" id="PF02542">
    <property type="entry name" value="YgbB"/>
    <property type="match status" value="1"/>
</dbReference>
<dbReference type="SUPFAM" id="SSF69765">
    <property type="entry name" value="IpsF-like"/>
    <property type="match status" value="1"/>
</dbReference>
<feature type="site" description="Transition state stabilizer" evidence="10">
    <location>
        <position position="254"/>
    </location>
</feature>
<dbReference type="SUPFAM" id="SSF53448">
    <property type="entry name" value="Nucleotide-diphospho-sugar transferases"/>
    <property type="match status" value="1"/>
</dbReference>
<dbReference type="CDD" id="cd02516">
    <property type="entry name" value="CDP-ME_synthetase"/>
    <property type="match status" value="1"/>
</dbReference>
<dbReference type="PROSITE" id="PS01295">
    <property type="entry name" value="ISPD"/>
    <property type="match status" value="1"/>
</dbReference>
<dbReference type="InterPro" id="IPR029044">
    <property type="entry name" value="Nucleotide-diphossugar_trans"/>
</dbReference>
<feature type="binding site" evidence="10">
    <location>
        <begin position="281"/>
        <end position="285"/>
    </location>
    <ligand>
        <name>4-CDP-2-C-methyl-D-erythritol 2-phosphate</name>
        <dbReference type="ChEBI" id="CHEBI:57919"/>
    </ligand>
</feature>
<feature type="site" description="Positions MEP for the nucleophilic attack" evidence="10">
    <location>
        <position position="153"/>
    </location>
</feature>
<dbReference type="EMBL" id="DXEW01000034">
    <property type="protein sequence ID" value="HIX51013.1"/>
    <property type="molecule type" value="Genomic_DNA"/>
</dbReference>
<feature type="binding site" evidence="10">
    <location>
        <position position="362"/>
    </location>
    <ligand>
        <name>4-CDP-2-C-methyl-D-erythritol 2-phosphate</name>
        <dbReference type="ChEBI" id="CHEBI:57919"/>
    </ligand>
</feature>
<dbReference type="PROSITE" id="PS01350">
    <property type="entry name" value="ISPF"/>
    <property type="match status" value="1"/>
</dbReference>
<dbReference type="GO" id="GO:0016114">
    <property type="term" value="P:terpenoid biosynthetic process"/>
    <property type="evidence" value="ECO:0007669"/>
    <property type="project" value="InterPro"/>
</dbReference>
<dbReference type="GO" id="GO:0008685">
    <property type="term" value="F:2-C-methyl-D-erythritol 2,4-cyclodiphosphate synthase activity"/>
    <property type="evidence" value="ECO:0007669"/>
    <property type="project" value="UniProtKB-UniRule"/>
</dbReference>
<evidence type="ECO:0000256" key="8">
    <source>
        <dbReference type="ARBA" id="ARBA00023239"/>
    </source>
</evidence>
<dbReference type="InterPro" id="IPR020555">
    <property type="entry name" value="MECDP_synthase_CS"/>
</dbReference>
<comment type="function">
    <text evidence="10">Bifunctional enzyme that catalyzes the formation of 4-diphosphocytidyl-2-C-methyl-D-erythritol from CTP and 2-C-methyl-D-erythritol 4-phosphate (MEP) (IspD), and catalyzes the conversion of 4-diphosphocytidyl-2-C-methyl-D-erythritol 2-phosphate (CDP-ME2P) to 2-C-methyl-D-erythritol 2,4-cyclodiphosphate (ME-CPP) with a corresponding release of cytidine 5-monophosphate (CMP) (IspF).</text>
</comment>
<dbReference type="PANTHER" id="PTHR43181">
    <property type="entry name" value="2-C-METHYL-D-ERYTHRITOL 2,4-CYCLODIPHOSPHATE SYNTHASE, CHLOROPLASTIC"/>
    <property type="match status" value="1"/>
</dbReference>
<keyword evidence="6 10" id="KW-0479">Metal-binding</keyword>
<comment type="pathway">
    <text evidence="10">Isoprenoid biosynthesis; isopentenyl diphosphate biosynthesis via DXP pathway; isopentenyl diphosphate from 1-deoxy-D-xylulose 5-phosphate: step 2/6.</text>
</comment>
<feature type="binding site" evidence="10">
    <location>
        <begin position="227"/>
        <end position="229"/>
    </location>
    <ligand>
        <name>4-CDP-2-C-methyl-D-erythritol 2-phosphate</name>
        <dbReference type="ChEBI" id="CHEBI:57919"/>
    </ligand>
</feature>
<accession>A0A9D1W2L0</accession>
<feature type="binding site" evidence="10">
    <location>
        <begin position="254"/>
        <end position="255"/>
    </location>
    <ligand>
        <name>4-CDP-2-C-methyl-D-erythritol 2-phosphate</name>
        <dbReference type="ChEBI" id="CHEBI:57919"/>
    </ligand>
</feature>
<dbReference type="InterPro" id="IPR003526">
    <property type="entry name" value="MECDP_synthase"/>
</dbReference>
<dbReference type="EC" id="4.6.1.12" evidence="10"/>
<dbReference type="HAMAP" id="MF_00107">
    <property type="entry name" value="IspF"/>
    <property type="match status" value="1"/>
</dbReference>
<comment type="similarity">
    <text evidence="10">In the N-terminal section; belongs to the IspD/TarI cytidylyltransferase family. IspD subfamily.</text>
</comment>
<comment type="caution">
    <text evidence="10">Lacks conserved residue(s) required for the propagation of feature annotation.</text>
</comment>
<dbReference type="Proteomes" id="UP000886847">
    <property type="component" value="Unassembled WGS sequence"/>
</dbReference>
<feature type="site" description="Transition state stabilizer" evidence="10">
    <location>
        <position position="15"/>
    </location>
</feature>
<protein>
    <recommendedName>
        <fullName evidence="10">Bifunctional enzyme IspD/IspF</fullName>
    </recommendedName>
    <domain>
        <recommendedName>
            <fullName evidence="10">2-C-methyl-D-erythritol 4-phosphate cytidylyltransferase</fullName>
            <ecNumber evidence="10">2.7.7.60</ecNumber>
        </recommendedName>
        <alternativeName>
            <fullName evidence="10">4-diphosphocytidyl-2C-methyl-D-erythritol synthase</fullName>
        </alternativeName>
        <alternativeName>
            <fullName evidence="10">MEP cytidylyltransferase</fullName>
            <shortName evidence="10">MCT</shortName>
        </alternativeName>
    </domain>
    <domain>
        <recommendedName>
            <fullName evidence="10">2-C-methyl-D-erythritol 2,4-cyclodiphosphate synthase</fullName>
            <shortName evidence="10">MECDP-synthase</shortName>
            <shortName evidence="10">MECPP-synthase</shortName>
            <shortName evidence="10">MECPS</shortName>
            <ecNumber evidence="10">4.6.1.12</ecNumber>
        </recommendedName>
    </domain>
</protein>
<evidence type="ECO:0000259" key="12">
    <source>
        <dbReference type="Pfam" id="PF02542"/>
    </source>
</evidence>
<dbReference type="CDD" id="cd00554">
    <property type="entry name" value="MECDP_synthase"/>
    <property type="match status" value="1"/>
</dbReference>
<feature type="binding site" evidence="10">
    <location>
        <position position="229"/>
    </location>
    <ligand>
        <name>a divalent metal cation</name>
        <dbReference type="ChEBI" id="CHEBI:60240"/>
    </ligand>
</feature>
<dbReference type="GO" id="GO:0019288">
    <property type="term" value="P:isopentenyl diphosphate biosynthetic process, methylerythritol 4-phosphate pathway"/>
    <property type="evidence" value="ECO:0007669"/>
    <property type="project" value="UniProtKB-UniRule"/>
</dbReference>
<comment type="similarity">
    <text evidence="10">In the C-terminal section; belongs to the IspF family.</text>
</comment>
<feature type="binding site" evidence="10">
    <location>
        <position position="359"/>
    </location>
    <ligand>
        <name>4-CDP-2-C-methyl-D-erythritol 2-phosphate</name>
        <dbReference type="ChEBI" id="CHEBI:57919"/>
    </ligand>
</feature>
<dbReference type="GO" id="GO:0050518">
    <property type="term" value="F:2-C-methyl-D-erythritol 4-phosphate cytidylyltransferase activity"/>
    <property type="evidence" value="ECO:0007669"/>
    <property type="project" value="UniProtKB-UniRule"/>
</dbReference>
<comment type="catalytic activity">
    <reaction evidence="1 10 11">
        <text>4-CDP-2-C-methyl-D-erythritol 2-phosphate = 2-C-methyl-D-erythritol 2,4-cyclic diphosphate + CMP</text>
        <dbReference type="Rhea" id="RHEA:23864"/>
        <dbReference type="ChEBI" id="CHEBI:57919"/>
        <dbReference type="ChEBI" id="CHEBI:58483"/>
        <dbReference type="ChEBI" id="CHEBI:60377"/>
        <dbReference type="EC" id="4.6.1.12"/>
    </reaction>
</comment>
<comment type="similarity">
    <text evidence="11">Belongs to the IspF family.</text>
</comment>
<gene>
    <name evidence="13" type="primary">ispF</name>
    <name evidence="10" type="synonym">ispDF</name>
    <name evidence="13" type="ORF">H9851_07035</name>
</gene>
<dbReference type="PANTHER" id="PTHR43181:SF1">
    <property type="entry name" value="2-C-METHYL-D-ERYTHRITOL 2,4-CYCLODIPHOSPHATE SYNTHASE, CHLOROPLASTIC"/>
    <property type="match status" value="1"/>
</dbReference>
<feature type="region of interest" description="2-C-methyl-D-erythritol 4-phosphate cytidylyltransferase" evidence="10">
    <location>
        <begin position="1"/>
        <end position="221"/>
    </location>
</feature>
<dbReference type="InterPro" id="IPR018294">
    <property type="entry name" value="ISPD_synthase_CS"/>
</dbReference>
<evidence type="ECO:0000256" key="4">
    <source>
        <dbReference type="ARBA" id="ARBA00022679"/>
    </source>
</evidence>
<comment type="pathway">
    <text evidence="3 10">Isoprenoid biosynthesis; isopentenyl diphosphate biosynthesis via DXP pathway; isopentenyl diphosphate from 1-deoxy-D-xylulose 5-phosphate: step 4/6.</text>
</comment>
<feature type="site" description="Transition state stabilizer" evidence="10">
    <location>
        <position position="353"/>
    </location>
</feature>
<evidence type="ECO:0000313" key="13">
    <source>
        <dbReference type="EMBL" id="HIX51013.1"/>
    </source>
</evidence>
<keyword evidence="8 10" id="KW-0456">Lyase</keyword>
<reference evidence="13" key="1">
    <citation type="journal article" date="2021" name="PeerJ">
        <title>Extensive microbial diversity within the chicken gut microbiome revealed by metagenomics and culture.</title>
        <authorList>
            <person name="Gilroy R."/>
            <person name="Ravi A."/>
            <person name="Getino M."/>
            <person name="Pursley I."/>
            <person name="Horton D.L."/>
            <person name="Alikhan N.F."/>
            <person name="Baker D."/>
            <person name="Gharbi K."/>
            <person name="Hall N."/>
            <person name="Watson M."/>
            <person name="Adriaenssens E.M."/>
            <person name="Foster-Nyarko E."/>
            <person name="Jarju S."/>
            <person name="Secka A."/>
            <person name="Antonio M."/>
            <person name="Oren A."/>
            <person name="Chaudhuri R.R."/>
            <person name="La Ragione R."/>
            <person name="Hildebrand F."/>
            <person name="Pallen M.J."/>
        </authorList>
    </citation>
    <scope>NUCLEOTIDE SEQUENCE</scope>
    <source>
        <strain evidence="13">2189</strain>
    </source>
</reference>
<evidence type="ECO:0000256" key="6">
    <source>
        <dbReference type="ARBA" id="ARBA00022723"/>
    </source>
</evidence>
<comment type="caution">
    <text evidence="13">The sequence shown here is derived from an EMBL/GenBank/DDBJ whole genome shotgun (WGS) entry which is preliminary data.</text>
</comment>
<comment type="cofactor">
    <cofactor evidence="2 10">
        <name>a divalent metal cation</name>
        <dbReference type="ChEBI" id="CHEBI:60240"/>
    </cofactor>
</comment>
<evidence type="ECO:0000256" key="10">
    <source>
        <dbReference type="HAMAP-Rule" id="MF_01520"/>
    </source>
</evidence>
<dbReference type="Gene3D" id="3.30.1330.50">
    <property type="entry name" value="2-C-methyl-D-erythritol 2,4-cyclodiphosphate synthase"/>
    <property type="match status" value="1"/>
</dbReference>
<evidence type="ECO:0000313" key="14">
    <source>
        <dbReference type="Proteomes" id="UP000886847"/>
    </source>
</evidence>
<organism evidence="13 14">
    <name type="scientific">Candidatus Borkfalkia faecavium</name>
    <dbReference type="NCBI Taxonomy" id="2838508"/>
    <lineage>
        <taxon>Bacteria</taxon>
        <taxon>Bacillati</taxon>
        <taxon>Bacillota</taxon>
        <taxon>Clostridia</taxon>
        <taxon>Christensenellales</taxon>
        <taxon>Christensenellaceae</taxon>
        <taxon>Candidatus Borkfalkia</taxon>
    </lineage>
</organism>
<dbReference type="HAMAP" id="MF_01520">
    <property type="entry name" value="IspDF"/>
    <property type="match status" value="1"/>
</dbReference>
<evidence type="ECO:0000256" key="1">
    <source>
        <dbReference type="ARBA" id="ARBA00000200"/>
    </source>
</evidence>
<proteinExistence type="inferred from homology"/>
<dbReference type="EC" id="2.7.7.60" evidence="10"/>
<reference evidence="13" key="2">
    <citation type="submission" date="2021-04" db="EMBL/GenBank/DDBJ databases">
        <authorList>
            <person name="Gilroy R."/>
        </authorList>
    </citation>
    <scope>NUCLEOTIDE SEQUENCE</scope>
    <source>
        <strain evidence="13">2189</strain>
    </source>
</reference>
<feature type="site" description="Positions MEP for the nucleophilic attack" evidence="10">
    <location>
        <position position="208"/>
    </location>
</feature>
<dbReference type="Pfam" id="PF01128">
    <property type="entry name" value="IspD"/>
    <property type="match status" value="1"/>
</dbReference>
<feature type="region of interest" description="2-C-methyl-D-erythritol 2,4-cyclodiphosphate synthase" evidence="10">
    <location>
        <begin position="221"/>
        <end position="377"/>
    </location>
</feature>
<feature type="site" description="Transition state stabilizer" evidence="10">
    <location>
        <position position="22"/>
    </location>
</feature>
<dbReference type="InterPro" id="IPR036571">
    <property type="entry name" value="MECDP_synthase_sf"/>
</dbReference>
<evidence type="ECO:0000256" key="5">
    <source>
        <dbReference type="ARBA" id="ARBA00022695"/>
    </source>
</evidence>
<keyword evidence="7 10" id="KW-0414">Isoprene biosynthesis</keyword>
<keyword evidence="9 10" id="KW-0511">Multifunctional enzyme</keyword>
<feature type="binding site" evidence="10">
    <location>
        <position position="227"/>
    </location>
    <ligand>
        <name>a divalent metal cation</name>
        <dbReference type="ChEBI" id="CHEBI:60240"/>
    </ligand>
</feature>
<dbReference type="NCBIfam" id="TIGR00151">
    <property type="entry name" value="ispF"/>
    <property type="match status" value="1"/>
</dbReference>
<evidence type="ECO:0000256" key="9">
    <source>
        <dbReference type="ARBA" id="ARBA00023268"/>
    </source>
</evidence>
<keyword evidence="5 10" id="KW-0548">Nucleotidyltransferase</keyword>
<dbReference type="AlphaFoldDB" id="A0A9D1W2L0"/>
<name>A0A9D1W2L0_9FIRM</name>
<feature type="binding site" evidence="10">
    <location>
        <begin position="276"/>
        <end position="278"/>
    </location>
    <ligand>
        <name>4-CDP-2-C-methyl-D-erythritol 2-phosphate</name>
        <dbReference type="ChEBI" id="CHEBI:57919"/>
    </ligand>
</feature>
<feature type="binding site" evidence="10">
    <location>
        <position position="262"/>
    </location>
    <ligand>
        <name>a divalent metal cation</name>
        <dbReference type="ChEBI" id="CHEBI:60240"/>
    </ligand>
</feature>
<dbReference type="InterPro" id="IPR026596">
    <property type="entry name" value="IspD/F"/>
</dbReference>
<dbReference type="GO" id="GO:0046872">
    <property type="term" value="F:metal ion binding"/>
    <property type="evidence" value="ECO:0007669"/>
    <property type="project" value="UniProtKB-KW"/>
</dbReference>
<sequence length="377" mass="39310">MNIAAIIPAAGSGSRAGFAENKIFQKIGGVPVLLRSVRAFTRREDIGAVAVCAAEGELARVRELLAGEPKAAVVAGGDTRTASVRAALEYFAALPCPPDYVLVHDAARPFVSQEVIGGCIACTRSHGSGVCALPCTDTLAKGQFGMIASFYERGSAYAVQTPQGFGFAELLRAYRSIGADENFTDDSGVYARYIAPPFLCGGEAKNRKLTFAEDFMEIKLRTGVGVDTHKFGADADHIVLGGARIPAESGLVAHSDGDVLCHALMDALLSAAGLPDIGQQFPDTDPQYAGADSLRLLERVREAIEGAGFAAENVSASILAEQPKLAPYIPQMKENIARALGIGEDAVGIAAGTNEGLGYIGRGEGITVVANVLLRGI</sequence>
<dbReference type="InterPro" id="IPR034683">
    <property type="entry name" value="IspD/TarI"/>
</dbReference>
<comment type="catalytic activity">
    <reaction evidence="10">
        <text>2-C-methyl-D-erythritol 4-phosphate + CTP + H(+) = 4-CDP-2-C-methyl-D-erythritol + diphosphate</text>
        <dbReference type="Rhea" id="RHEA:13429"/>
        <dbReference type="ChEBI" id="CHEBI:15378"/>
        <dbReference type="ChEBI" id="CHEBI:33019"/>
        <dbReference type="ChEBI" id="CHEBI:37563"/>
        <dbReference type="ChEBI" id="CHEBI:57823"/>
        <dbReference type="ChEBI" id="CHEBI:58262"/>
        <dbReference type="EC" id="2.7.7.60"/>
    </reaction>
</comment>
<feature type="domain" description="2-C-methyl-D-erythritol 2,4-cyclodiphosphate synthase" evidence="12">
    <location>
        <begin position="221"/>
        <end position="374"/>
    </location>
</feature>
<evidence type="ECO:0000256" key="2">
    <source>
        <dbReference type="ARBA" id="ARBA00001968"/>
    </source>
</evidence>
<dbReference type="Gene3D" id="3.90.550.10">
    <property type="entry name" value="Spore Coat Polysaccharide Biosynthesis Protein SpsA, Chain A"/>
    <property type="match status" value="1"/>
</dbReference>
<evidence type="ECO:0000256" key="3">
    <source>
        <dbReference type="ARBA" id="ARBA00004709"/>
    </source>
</evidence>
<evidence type="ECO:0000256" key="7">
    <source>
        <dbReference type="ARBA" id="ARBA00023229"/>
    </source>
</evidence>
<evidence type="ECO:0000256" key="11">
    <source>
        <dbReference type="RuleBase" id="RU004395"/>
    </source>
</evidence>
<keyword evidence="4 10" id="KW-0808">Transferase</keyword>